<protein>
    <recommendedName>
        <fullName evidence="3 9">DNA replication and repair protein RecF</fullName>
    </recommendedName>
</protein>
<dbReference type="RefSeq" id="WP_106295217.1">
    <property type="nucleotide sequence ID" value="NZ_PVTH01000013.1"/>
</dbReference>
<comment type="similarity">
    <text evidence="2 9 10">Belongs to the RecF family.</text>
</comment>
<accession>A0A2T0TT29</accession>
<dbReference type="InterPro" id="IPR018078">
    <property type="entry name" value="DNA-binding_RecF_CS"/>
</dbReference>
<evidence type="ECO:0000259" key="11">
    <source>
        <dbReference type="Pfam" id="PF02463"/>
    </source>
</evidence>
<dbReference type="GO" id="GO:0000731">
    <property type="term" value="P:DNA synthesis involved in DNA repair"/>
    <property type="evidence" value="ECO:0007669"/>
    <property type="project" value="TreeGrafter"/>
</dbReference>
<dbReference type="OrthoDB" id="9803889at2"/>
<evidence type="ECO:0000256" key="2">
    <source>
        <dbReference type="ARBA" id="ARBA00008016"/>
    </source>
</evidence>
<dbReference type="InterPro" id="IPR001238">
    <property type="entry name" value="DNA-binding_RecF"/>
</dbReference>
<evidence type="ECO:0000256" key="8">
    <source>
        <dbReference type="ARBA" id="ARBA00023125"/>
    </source>
</evidence>
<evidence type="ECO:0000256" key="9">
    <source>
        <dbReference type="HAMAP-Rule" id="MF_00365"/>
    </source>
</evidence>
<keyword evidence="8 9" id="KW-0238">DNA-binding</keyword>
<dbReference type="PROSITE" id="PS00618">
    <property type="entry name" value="RECF_2"/>
    <property type="match status" value="1"/>
</dbReference>
<keyword evidence="7 9" id="KW-0067">ATP-binding</keyword>
<dbReference type="EMBL" id="PVTH01000013">
    <property type="protein sequence ID" value="PRY48854.1"/>
    <property type="molecule type" value="Genomic_DNA"/>
</dbReference>
<keyword evidence="4 9" id="KW-0963">Cytoplasm</keyword>
<reference evidence="12 13" key="1">
    <citation type="submission" date="2018-03" db="EMBL/GenBank/DDBJ databases">
        <title>Genomic Encyclopedia of Type Strains, Phase III (KMG-III): the genomes of soil and plant-associated and newly described type strains.</title>
        <authorList>
            <person name="Whitman W."/>
        </authorList>
    </citation>
    <scope>NUCLEOTIDE SEQUENCE [LARGE SCALE GENOMIC DNA]</scope>
    <source>
        <strain evidence="12 13">CGMCC 1.9313</strain>
    </source>
</reference>
<dbReference type="GO" id="GO:0006260">
    <property type="term" value="P:DNA replication"/>
    <property type="evidence" value="ECO:0007669"/>
    <property type="project" value="UniProtKB-UniRule"/>
</dbReference>
<comment type="function">
    <text evidence="9 10">The RecF protein is involved in DNA metabolism; it is required for DNA replication and normal SOS inducibility. RecF binds preferentially to single-stranded, linear DNA. It also seems to bind ATP.</text>
</comment>
<dbReference type="HAMAP" id="MF_00365">
    <property type="entry name" value="RecF"/>
    <property type="match status" value="1"/>
</dbReference>
<sequence length="371" mass="42847">MWLEKLTLLNFKNYEEAELALSPTVNAFTGDNGAGKTNLLDAIHYLSLCKSYFNPIDTQQIRSNADFFMVQGSFDKDSAREVVSCSLKRNQKKQFRRNKKEYQRLADHIGLFPSVMISPNDVNIITEGSEERRRFIDNVISQTDAQYLDELIVYNKNLLNRNAMLKSIAERGSYDPELLAILDDQLVASGQKIFEKRKDFMAVFIPVFQKHYQYLTEDAEQAELKYESPLFDNDFHELLRSSVERDRFLQRTTLGIHKDDLNFSVHGMPMKKFGSQGQQKSFLIALKLAQYSFLQLKKGYKPLLLLDDIFDKLDDKRIRKLMTMVSHDDFGQIFITDTSRTRIEGIFAAIGVELTTFVVSKGAVSHEKNER</sequence>
<proteinExistence type="inferred from homology"/>
<gene>
    <name evidence="9" type="primary">recF</name>
    <name evidence="12" type="ORF">B0I27_11337</name>
</gene>
<dbReference type="Gene3D" id="1.20.1050.90">
    <property type="entry name" value="RecF/RecN/SMC, N-terminal domain"/>
    <property type="match status" value="1"/>
</dbReference>
<dbReference type="GO" id="GO:0005524">
    <property type="term" value="F:ATP binding"/>
    <property type="evidence" value="ECO:0007669"/>
    <property type="project" value="UniProtKB-UniRule"/>
</dbReference>
<dbReference type="InterPro" id="IPR003395">
    <property type="entry name" value="RecF/RecN/SMC_N"/>
</dbReference>
<evidence type="ECO:0000256" key="1">
    <source>
        <dbReference type="ARBA" id="ARBA00004496"/>
    </source>
</evidence>
<keyword evidence="9 10" id="KW-0227">DNA damage</keyword>
<keyword evidence="9 10" id="KW-0234">DNA repair</keyword>
<keyword evidence="9 10" id="KW-0742">SOS response</keyword>
<evidence type="ECO:0000256" key="7">
    <source>
        <dbReference type="ARBA" id="ARBA00022840"/>
    </source>
</evidence>
<dbReference type="Pfam" id="PF02463">
    <property type="entry name" value="SMC_N"/>
    <property type="match status" value="1"/>
</dbReference>
<dbReference type="InterPro" id="IPR027417">
    <property type="entry name" value="P-loop_NTPase"/>
</dbReference>
<dbReference type="NCBIfam" id="TIGR00611">
    <property type="entry name" value="recf"/>
    <property type="match status" value="1"/>
</dbReference>
<dbReference type="PANTHER" id="PTHR32182">
    <property type="entry name" value="DNA REPLICATION AND REPAIR PROTEIN RECF"/>
    <property type="match status" value="1"/>
</dbReference>
<dbReference type="PROSITE" id="PS00617">
    <property type="entry name" value="RECF_1"/>
    <property type="match status" value="1"/>
</dbReference>
<dbReference type="SUPFAM" id="SSF52540">
    <property type="entry name" value="P-loop containing nucleoside triphosphate hydrolases"/>
    <property type="match status" value="1"/>
</dbReference>
<dbReference type="AlphaFoldDB" id="A0A2T0TT29"/>
<feature type="domain" description="RecF/RecN/SMC N-terminal" evidence="11">
    <location>
        <begin position="3"/>
        <end position="353"/>
    </location>
</feature>
<evidence type="ECO:0000313" key="13">
    <source>
        <dbReference type="Proteomes" id="UP000238034"/>
    </source>
</evidence>
<evidence type="ECO:0000256" key="4">
    <source>
        <dbReference type="ARBA" id="ARBA00022490"/>
    </source>
</evidence>
<keyword evidence="6 9" id="KW-0547">Nucleotide-binding</keyword>
<evidence type="ECO:0000256" key="6">
    <source>
        <dbReference type="ARBA" id="ARBA00022741"/>
    </source>
</evidence>
<dbReference type="PANTHER" id="PTHR32182:SF0">
    <property type="entry name" value="DNA REPLICATION AND REPAIR PROTEIN RECF"/>
    <property type="match status" value="1"/>
</dbReference>
<keyword evidence="13" id="KW-1185">Reference proteome</keyword>
<dbReference type="GO" id="GO:0009432">
    <property type="term" value="P:SOS response"/>
    <property type="evidence" value="ECO:0007669"/>
    <property type="project" value="UniProtKB-UniRule"/>
</dbReference>
<dbReference type="Proteomes" id="UP000238034">
    <property type="component" value="Unassembled WGS sequence"/>
</dbReference>
<organism evidence="12 13">
    <name type="scientific">Arcticibacter pallidicorallinus</name>
    <dbReference type="NCBI Taxonomy" id="1259464"/>
    <lineage>
        <taxon>Bacteria</taxon>
        <taxon>Pseudomonadati</taxon>
        <taxon>Bacteroidota</taxon>
        <taxon>Sphingobacteriia</taxon>
        <taxon>Sphingobacteriales</taxon>
        <taxon>Sphingobacteriaceae</taxon>
        <taxon>Arcticibacter</taxon>
    </lineage>
</organism>
<dbReference type="GO" id="GO:0005737">
    <property type="term" value="C:cytoplasm"/>
    <property type="evidence" value="ECO:0007669"/>
    <property type="project" value="UniProtKB-SubCell"/>
</dbReference>
<evidence type="ECO:0000256" key="3">
    <source>
        <dbReference type="ARBA" id="ARBA00020170"/>
    </source>
</evidence>
<evidence type="ECO:0000256" key="5">
    <source>
        <dbReference type="ARBA" id="ARBA00022705"/>
    </source>
</evidence>
<keyword evidence="5 9" id="KW-0235">DNA replication</keyword>
<name>A0A2T0TT29_9SPHI</name>
<comment type="subcellular location">
    <subcellularLocation>
        <location evidence="1 9 10">Cytoplasm</location>
    </subcellularLocation>
</comment>
<evidence type="ECO:0000256" key="10">
    <source>
        <dbReference type="RuleBase" id="RU000578"/>
    </source>
</evidence>
<evidence type="ECO:0000313" key="12">
    <source>
        <dbReference type="EMBL" id="PRY48854.1"/>
    </source>
</evidence>
<feature type="binding site" evidence="9">
    <location>
        <begin position="30"/>
        <end position="37"/>
    </location>
    <ligand>
        <name>ATP</name>
        <dbReference type="ChEBI" id="CHEBI:30616"/>
    </ligand>
</feature>
<dbReference type="GO" id="GO:0003697">
    <property type="term" value="F:single-stranded DNA binding"/>
    <property type="evidence" value="ECO:0007669"/>
    <property type="project" value="UniProtKB-UniRule"/>
</dbReference>
<comment type="caution">
    <text evidence="12">The sequence shown here is derived from an EMBL/GenBank/DDBJ whole genome shotgun (WGS) entry which is preliminary data.</text>
</comment>
<dbReference type="Gene3D" id="3.40.50.300">
    <property type="entry name" value="P-loop containing nucleotide triphosphate hydrolases"/>
    <property type="match status" value="1"/>
</dbReference>
<dbReference type="GO" id="GO:0006302">
    <property type="term" value="P:double-strand break repair"/>
    <property type="evidence" value="ECO:0007669"/>
    <property type="project" value="TreeGrafter"/>
</dbReference>
<dbReference type="InterPro" id="IPR042174">
    <property type="entry name" value="RecF_2"/>
</dbReference>